<dbReference type="EMBL" id="BLXT01008234">
    <property type="protein sequence ID" value="GFO46929.1"/>
    <property type="molecule type" value="Genomic_DNA"/>
</dbReference>
<reference evidence="1 2" key="1">
    <citation type="journal article" date="2021" name="Elife">
        <title>Chloroplast acquisition without the gene transfer in kleptoplastic sea slugs, Plakobranchus ocellatus.</title>
        <authorList>
            <person name="Maeda T."/>
            <person name="Takahashi S."/>
            <person name="Yoshida T."/>
            <person name="Shimamura S."/>
            <person name="Takaki Y."/>
            <person name="Nagai Y."/>
            <person name="Toyoda A."/>
            <person name="Suzuki Y."/>
            <person name="Arimoto A."/>
            <person name="Ishii H."/>
            <person name="Satoh N."/>
            <person name="Nishiyama T."/>
            <person name="Hasebe M."/>
            <person name="Maruyama T."/>
            <person name="Minagawa J."/>
            <person name="Obokata J."/>
            <person name="Shigenobu S."/>
        </authorList>
    </citation>
    <scope>NUCLEOTIDE SEQUENCE [LARGE SCALE GENOMIC DNA]</scope>
</reference>
<comment type="caution">
    <text evidence="1">The sequence shown here is derived from an EMBL/GenBank/DDBJ whole genome shotgun (WGS) entry which is preliminary data.</text>
</comment>
<keyword evidence="2" id="KW-1185">Reference proteome</keyword>
<sequence>MSNLLIFESAPLYFQCGVLRTSHLTIIAIFRSLRDAPLNDQGRTHSQVSVFSLDSGRLDQYLSLSSSVSITHQERMIQAWTRAEISEGQTRIQRHPT</sequence>
<organism evidence="1 2">
    <name type="scientific">Plakobranchus ocellatus</name>
    <dbReference type="NCBI Taxonomy" id="259542"/>
    <lineage>
        <taxon>Eukaryota</taxon>
        <taxon>Metazoa</taxon>
        <taxon>Spiralia</taxon>
        <taxon>Lophotrochozoa</taxon>
        <taxon>Mollusca</taxon>
        <taxon>Gastropoda</taxon>
        <taxon>Heterobranchia</taxon>
        <taxon>Euthyneura</taxon>
        <taxon>Panpulmonata</taxon>
        <taxon>Sacoglossa</taxon>
        <taxon>Placobranchoidea</taxon>
        <taxon>Plakobranchidae</taxon>
        <taxon>Plakobranchus</taxon>
    </lineage>
</organism>
<evidence type="ECO:0000313" key="1">
    <source>
        <dbReference type="EMBL" id="GFO46929.1"/>
    </source>
</evidence>
<dbReference type="Proteomes" id="UP000735302">
    <property type="component" value="Unassembled WGS sequence"/>
</dbReference>
<protein>
    <submittedName>
        <fullName evidence="1">Uncharacterized protein</fullName>
    </submittedName>
</protein>
<accession>A0AAV4DRT0</accession>
<evidence type="ECO:0000313" key="2">
    <source>
        <dbReference type="Proteomes" id="UP000735302"/>
    </source>
</evidence>
<dbReference type="AlphaFoldDB" id="A0AAV4DRT0"/>
<name>A0AAV4DRT0_9GAST</name>
<gene>
    <name evidence="1" type="ORF">PoB_007343400</name>
</gene>
<proteinExistence type="predicted"/>